<dbReference type="PANTHER" id="PTHR31088">
    <property type="entry name" value="MEMBRANE-ASSOCIATED PROTEIN VIPP1, CHLOROPLASTIC"/>
    <property type="match status" value="1"/>
</dbReference>
<evidence type="ECO:0008006" key="5">
    <source>
        <dbReference type="Google" id="ProtNLM"/>
    </source>
</evidence>
<evidence type="ECO:0000313" key="3">
    <source>
        <dbReference type="EMBL" id="CAH0367759.1"/>
    </source>
</evidence>
<dbReference type="PANTHER" id="PTHR31088:SF6">
    <property type="entry name" value="PHAGE SHOCK PROTEIN A"/>
    <property type="match status" value="1"/>
</dbReference>
<protein>
    <recommendedName>
        <fullName evidence="5">PspA/IM30 family protein</fullName>
    </recommendedName>
</protein>
<dbReference type="Proteomes" id="UP000789595">
    <property type="component" value="Unassembled WGS sequence"/>
</dbReference>
<gene>
    <name evidence="3" type="ORF">PECAL_2P07960</name>
</gene>
<dbReference type="AlphaFoldDB" id="A0A8J2SJN9"/>
<sequence length="291" mass="32177">MAPAPMRAALLVATSVAFAPKTARLPSTTRARPTTALQMNFFDRFKRVAEANINNVLGKMEDPEKVLNQAVEDLQKDLVTIRQSYAEVMATQKRQQRQKDQADQLADEWYRRAQLALEKGDDELAREALSRKQQQVDASTSLDEQIAIQSDSLSKLYDSMTALESKISEARSMKDQYIARARTAKTATKVNDMLSSVSGTTSMDAFERMKEKVEMLETQAEVSGQLQFGAGTADMESRFKELEAGSSVDDELSKMKRQLTAGSDEPAKPAAPADPAVEDELAKLKGEMKGE</sequence>
<name>A0A8J2SJN9_9STRA</name>
<evidence type="ECO:0000256" key="2">
    <source>
        <dbReference type="SAM" id="MobiDB-lite"/>
    </source>
</evidence>
<keyword evidence="4" id="KW-1185">Reference proteome</keyword>
<dbReference type="OrthoDB" id="434485at2759"/>
<reference evidence="3" key="1">
    <citation type="submission" date="2021-11" db="EMBL/GenBank/DDBJ databases">
        <authorList>
            <consortium name="Genoscope - CEA"/>
            <person name="William W."/>
        </authorList>
    </citation>
    <scope>NUCLEOTIDE SEQUENCE</scope>
</reference>
<proteinExistence type="inferred from homology"/>
<accession>A0A8J2SJN9</accession>
<evidence type="ECO:0000313" key="4">
    <source>
        <dbReference type="Proteomes" id="UP000789595"/>
    </source>
</evidence>
<dbReference type="InterPro" id="IPR007157">
    <property type="entry name" value="PspA_VIPP1"/>
</dbReference>
<dbReference type="EMBL" id="CAKKNE010000002">
    <property type="protein sequence ID" value="CAH0367759.1"/>
    <property type="molecule type" value="Genomic_DNA"/>
</dbReference>
<evidence type="ECO:0000256" key="1">
    <source>
        <dbReference type="ARBA" id="ARBA00043985"/>
    </source>
</evidence>
<comment type="similarity">
    <text evidence="1">Belongs to the PspA/Vipp/IM30 family.</text>
</comment>
<comment type="caution">
    <text evidence="3">The sequence shown here is derived from an EMBL/GenBank/DDBJ whole genome shotgun (WGS) entry which is preliminary data.</text>
</comment>
<feature type="compositionally biased region" description="Basic and acidic residues" evidence="2">
    <location>
        <begin position="280"/>
        <end position="291"/>
    </location>
</feature>
<organism evidence="3 4">
    <name type="scientific">Pelagomonas calceolata</name>
    <dbReference type="NCBI Taxonomy" id="35677"/>
    <lineage>
        <taxon>Eukaryota</taxon>
        <taxon>Sar</taxon>
        <taxon>Stramenopiles</taxon>
        <taxon>Ochrophyta</taxon>
        <taxon>Pelagophyceae</taxon>
        <taxon>Pelagomonadales</taxon>
        <taxon>Pelagomonadaceae</taxon>
        <taxon>Pelagomonas</taxon>
    </lineage>
</organism>
<feature type="region of interest" description="Disordered" evidence="2">
    <location>
        <begin position="242"/>
        <end position="291"/>
    </location>
</feature>
<dbReference type="Pfam" id="PF04012">
    <property type="entry name" value="PspA_IM30"/>
    <property type="match status" value="1"/>
</dbReference>